<evidence type="ECO:0000313" key="3">
    <source>
        <dbReference type="Proteomes" id="UP000271162"/>
    </source>
</evidence>
<dbReference type="PRINTS" id="PR00625">
    <property type="entry name" value="JDOMAIN"/>
</dbReference>
<dbReference type="STRING" id="27835.A0A0N4YF06"/>
<dbReference type="SMART" id="SM00271">
    <property type="entry name" value="DnaJ"/>
    <property type="match status" value="1"/>
</dbReference>
<dbReference type="Gene3D" id="1.10.287.110">
    <property type="entry name" value="DnaJ domain"/>
    <property type="match status" value="1"/>
</dbReference>
<evidence type="ECO:0000259" key="1">
    <source>
        <dbReference type="PROSITE" id="PS50076"/>
    </source>
</evidence>
<dbReference type="Pfam" id="PF00226">
    <property type="entry name" value="DnaJ"/>
    <property type="match status" value="1"/>
</dbReference>
<evidence type="ECO:0000313" key="4">
    <source>
        <dbReference type="WBParaSite" id="NBR_0001531301-mRNA-1"/>
    </source>
</evidence>
<organism evidence="4">
    <name type="scientific">Nippostrongylus brasiliensis</name>
    <name type="common">Rat hookworm</name>
    <dbReference type="NCBI Taxonomy" id="27835"/>
    <lineage>
        <taxon>Eukaryota</taxon>
        <taxon>Metazoa</taxon>
        <taxon>Ecdysozoa</taxon>
        <taxon>Nematoda</taxon>
        <taxon>Chromadorea</taxon>
        <taxon>Rhabditida</taxon>
        <taxon>Rhabditina</taxon>
        <taxon>Rhabditomorpha</taxon>
        <taxon>Strongyloidea</taxon>
        <taxon>Heligmosomidae</taxon>
        <taxon>Nippostrongylus</taxon>
    </lineage>
</organism>
<accession>A0A0N4YF06</accession>
<dbReference type="WBParaSite" id="NBR_0001531301-mRNA-1">
    <property type="protein sequence ID" value="NBR_0001531301-mRNA-1"/>
    <property type="gene ID" value="NBR_0001531301"/>
</dbReference>
<reference evidence="2 3" key="2">
    <citation type="submission" date="2018-11" db="EMBL/GenBank/DDBJ databases">
        <authorList>
            <consortium name="Pathogen Informatics"/>
        </authorList>
    </citation>
    <scope>NUCLEOTIDE SEQUENCE [LARGE SCALE GENOMIC DNA]</scope>
</reference>
<dbReference type="InterPro" id="IPR052763">
    <property type="entry name" value="DnaJ_C4"/>
</dbReference>
<reference evidence="4" key="1">
    <citation type="submission" date="2017-02" db="UniProtKB">
        <authorList>
            <consortium name="WormBaseParasite"/>
        </authorList>
    </citation>
    <scope>IDENTIFICATION</scope>
</reference>
<keyword evidence="3" id="KW-1185">Reference proteome</keyword>
<dbReference type="InterPro" id="IPR001623">
    <property type="entry name" value="DnaJ_domain"/>
</dbReference>
<dbReference type="PROSITE" id="PS50076">
    <property type="entry name" value="DNAJ_2"/>
    <property type="match status" value="1"/>
</dbReference>
<dbReference type="SUPFAM" id="SSF46565">
    <property type="entry name" value="Chaperone J-domain"/>
    <property type="match status" value="1"/>
</dbReference>
<dbReference type="OMA" id="NIQRAEW"/>
<protein>
    <submittedName>
        <fullName evidence="4">J domain-containing protein</fullName>
    </submittedName>
</protein>
<dbReference type="AlphaFoldDB" id="A0A0N4YF06"/>
<dbReference type="Proteomes" id="UP000271162">
    <property type="component" value="Unassembled WGS sequence"/>
</dbReference>
<name>A0A0N4YF06_NIPBR</name>
<feature type="domain" description="J" evidence="1">
    <location>
        <begin position="46"/>
        <end position="120"/>
    </location>
</feature>
<gene>
    <name evidence="2" type="ORF">NBR_LOCUS15314</name>
</gene>
<dbReference type="PANTHER" id="PTHR44825">
    <property type="match status" value="1"/>
</dbReference>
<dbReference type="InterPro" id="IPR036869">
    <property type="entry name" value="J_dom_sf"/>
</dbReference>
<proteinExistence type="predicted"/>
<dbReference type="PANTHER" id="PTHR44825:SF1">
    <property type="entry name" value="DNAJ HOMOLOG SUBFAMILY C MEMBER 4"/>
    <property type="match status" value="1"/>
</dbReference>
<dbReference type="EMBL" id="UYSL01021680">
    <property type="protein sequence ID" value="VDL78908.1"/>
    <property type="molecule type" value="Genomic_DNA"/>
</dbReference>
<dbReference type="CDD" id="cd06257">
    <property type="entry name" value="DnaJ"/>
    <property type="match status" value="1"/>
</dbReference>
<evidence type="ECO:0000313" key="2">
    <source>
        <dbReference type="EMBL" id="VDL78908.1"/>
    </source>
</evidence>
<sequence>MDNIRSKLPKKDFDERFLIREVRRKNTSDPRLICDSIALLIIRKQNYYDILGVKRNATQEEIRSAFVRKSNELHPDRSKKPKDNRIGWRRSSDTELFMEVKEAYDCLRKPAKRAAYDDQLSTSAGYLREATSIKFSGDTIVGLHSDRNDAYTGPRRRNAPASAHFRDPEKEYYMEKHQNRMFGVLAAHLRRKRHRQLMVSSHSPQEVNVSSEK</sequence>